<accession>A0ABX5X595</accession>
<sequence length="79" mass="8644">MDSDDGISVAIKIKTRSGERFFSGWGKGGRVQTAWSLAGAKLFLVCIREDLDLVISKLKAKNKKFSLVKVGEQESGVNQ</sequence>
<organism evidence="1 2">
    <name type="scientific">Shewanella psychropiezotolerans</name>
    <dbReference type="NCBI Taxonomy" id="2593655"/>
    <lineage>
        <taxon>Bacteria</taxon>
        <taxon>Pseudomonadati</taxon>
        <taxon>Pseudomonadota</taxon>
        <taxon>Gammaproteobacteria</taxon>
        <taxon>Alteromonadales</taxon>
        <taxon>Shewanellaceae</taxon>
        <taxon>Shewanella</taxon>
    </lineage>
</organism>
<proteinExistence type="predicted"/>
<dbReference type="Proteomes" id="UP000315947">
    <property type="component" value="Chromosome"/>
</dbReference>
<dbReference type="EMBL" id="CP041614">
    <property type="protein sequence ID" value="QDO86513.1"/>
    <property type="molecule type" value="Genomic_DNA"/>
</dbReference>
<reference evidence="1 2" key="1">
    <citation type="submission" date="2019-07" db="EMBL/GenBank/DDBJ databases">
        <title>Shewanella sp. YLB-06 whole genomic sequence.</title>
        <authorList>
            <person name="Yu L."/>
        </authorList>
    </citation>
    <scope>NUCLEOTIDE SEQUENCE [LARGE SCALE GENOMIC DNA]</scope>
    <source>
        <strain evidence="1 2">YLB-06</strain>
    </source>
</reference>
<gene>
    <name evidence="1" type="ORF">FM037_03000</name>
</gene>
<evidence type="ECO:0000313" key="1">
    <source>
        <dbReference type="EMBL" id="QDO86513.1"/>
    </source>
</evidence>
<evidence type="ECO:0000313" key="2">
    <source>
        <dbReference type="Proteomes" id="UP000315947"/>
    </source>
</evidence>
<protein>
    <submittedName>
        <fullName evidence="1">Uncharacterized protein</fullName>
    </submittedName>
</protein>
<name>A0ABX5X595_9GAMM</name>
<keyword evidence="2" id="KW-1185">Reference proteome</keyword>